<reference evidence="1 2" key="1">
    <citation type="journal article" date="2023" name="Nat. Commun.">
        <title>Genomic dissection of endemic carbapenem resistance reveals metallo-beta-lactamase dissemination through clonal, plasmid and integron transfer.</title>
        <authorList>
            <person name="Macesic N."/>
            <person name="Hawkey J."/>
            <person name="Vezina B."/>
            <person name="Wisniewski J.A."/>
            <person name="Cottingham H."/>
            <person name="Blakeway L.V."/>
            <person name="Harshegyi T."/>
            <person name="Pragastis K."/>
            <person name="Badoordeen G.Z."/>
            <person name="Dennison A."/>
            <person name="Spelman D.W."/>
            <person name="Jenney A.W.J."/>
            <person name="Peleg A.Y."/>
        </authorList>
    </citation>
    <scope>NUCLEOTIDE SEQUENCE [LARGE SCALE GENOMIC DNA]</scope>
    <source>
        <strain evidence="1 2">CPO239</strain>
    </source>
</reference>
<proteinExistence type="predicted"/>
<dbReference type="EMBL" id="JARTQQ020000001">
    <property type="protein sequence ID" value="MEC5728069.1"/>
    <property type="molecule type" value="Genomic_DNA"/>
</dbReference>
<gene>
    <name evidence="1" type="ORF">QAA55_006530</name>
</gene>
<evidence type="ECO:0008006" key="3">
    <source>
        <dbReference type="Google" id="ProtNLM"/>
    </source>
</evidence>
<organism evidence="1 2">
    <name type="scientific">Enterobacter asburiae</name>
    <dbReference type="NCBI Taxonomy" id="61645"/>
    <lineage>
        <taxon>Bacteria</taxon>
        <taxon>Pseudomonadati</taxon>
        <taxon>Pseudomonadota</taxon>
        <taxon>Gammaproteobacteria</taxon>
        <taxon>Enterobacterales</taxon>
        <taxon>Enterobacteriaceae</taxon>
        <taxon>Enterobacter</taxon>
        <taxon>Enterobacter cloacae complex</taxon>
    </lineage>
</organism>
<comment type="caution">
    <text evidence="1">The sequence shown here is derived from an EMBL/GenBank/DDBJ whole genome shotgun (WGS) entry which is preliminary data.</text>
</comment>
<name>A0ABU6KQC0_ENTAS</name>
<dbReference type="Proteomes" id="UP001175344">
    <property type="component" value="Unassembled WGS sequence"/>
</dbReference>
<evidence type="ECO:0000313" key="2">
    <source>
        <dbReference type="Proteomes" id="UP001175344"/>
    </source>
</evidence>
<protein>
    <recommendedName>
        <fullName evidence="3">Fimbrial protein</fullName>
    </recommendedName>
</protein>
<evidence type="ECO:0000313" key="1">
    <source>
        <dbReference type="EMBL" id="MEC5728069.1"/>
    </source>
</evidence>
<dbReference type="RefSeq" id="WP_284949334.1">
    <property type="nucleotide sequence ID" value="NZ_JARTQQ020000001.1"/>
</dbReference>
<accession>A0ABU6KQC0</accession>
<sequence>MAVDNNSGIVGDSDSKYSCVSFSNCQGSMLNGAGELIAIRVDPYEGTFSADDNCNFYTSATRTARIVYSISTKFNFDVSARAFRKGFGVLSSEIGSGNVNWIHDVQPIIKMSVNPVTIPSTGTAPLSFSSREATGDYTFYYGDTSSGGIVLIHNLNMLNLSISVPATDSLAIVVKVNGVEVFGCSNSGFVTLTKEMIPVGSVIEFQAKNGTGGSVTTNAAARIIASASNIR</sequence>
<keyword evidence="2" id="KW-1185">Reference proteome</keyword>